<accession>A0ABV9CE67</accession>
<keyword evidence="2" id="KW-0805">Transcription regulation</keyword>
<dbReference type="InterPro" id="IPR036390">
    <property type="entry name" value="WH_DNA-bd_sf"/>
</dbReference>
<keyword evidence="4" id="KW-0804">Transcription</keyword>
<proteinExistence type="inferred from homology"/>
<dbReference type="InterPro" id="IPR005119">
    <property type="entry name" value="LysR_subst-bd"/>
</dbReference>
<dbReference type="CDD" id="cd08414">
    <property type="entry name" value="PBP2_LTTR_aromatics_like"/>
    <property type="match status" value="1"/>
</dbReference>
<dbReference type="InterPro" id="IPR036388">
    <property type="entry name" value="WH-like_DNA-bd_sf"/>
</dbReference>
<feature type="domain" description="HTH lysR-type" evidence="5">
    <location>
        <begin position="1"/>
        <end position="59"/>
    </location>
</feature>
<dbReference type="Gene3D" id="1.10.10.10">
    <property type="entry name" value="Winged helix-like DNA-binding domain superfamily/Winged helix DNA-binding domain"/>
    <property type="match status" value="1"/>
</dbReference>
<dbReference type="Pfam" id="PF03466">
    <property type="entry name" value="LysR_substrate"/>
    <property type="match status" value="1"/>
</dbReference>
<comment type="similarity">
    <text evidence="1">Belongs to the LysR transcriptional regulatory family.</text>
</comment>
<evidence type="ECO:0000313" key="6">
    <source>
        <dbReference type="EMBL" id="MFC4531151.1"/>
    </source>
</evidence>
<protein>
    <submittedName>
        <fullName evidence="6">LysR family transcriptional regulator</fullName>
    </submittedName>
</protein>
<evidence type="ECO:0000256" key="4">
    <source>
        <dbReference type="ARBA" id="ARBA00023163"/>
    </source>
</evidence>
<dbReference type="Proteomes" id="UP001596004">
    <property type="component" value="Unassembled WGS sequence"/>
</dbReference>
<dbReference type="RefSeq" id="WP_380839515.1">
    <property type="nucleotide sequence ID" value="NZ_JBHSFP010000005.1"/>
</dbReference>
<keyword evidence="3" id="KW-0238">DNA-binding</keyword>
<reference evidence="7" key="1">
    <citation type="journal article" date="2019" name="Int. J. Syst. Evol. Microbiol.">
        <title>The Global Catalogue of Microorganisms (GCM) 10K type strain sequencing project: providing services to taxonomists for standard genome sequencing and annotation.</title>
        <authorList>
            <consortium name="The Broad Institute Genomics Platform"/>
            <consortium name="The Broad Institute Genome Sequencing Center for Infectious Disease"/>
            <person name="Wu L."/>
            <person name="Ma J."/>
        </authorList>
    </citation>
    <scope>NUCLEOTIDE SEQUENCE [LARGE SCALE GENOMIC DNA]</scope>
    <source>
        <strain evidence="7">CGMCC 4.7132</strain>
    </source>
</reference>
<evidence type="ECO:0000256" key="2">
    <source>
        <dbReference type="ARBA" id="ARBA00023015"/>
    </source>
</evidence>
<dbReference type="SUPFAM" id="SSF53850">
    <property type="entry name" value="Periplasmic binding protein-like II"/>
    <property type="match status" value="1"/>
</dbReference>
<evidence type="ECO:0000313" key="7">
    <source>
        <dbReference type="Proteomes" id="UP001596004"/>
    </source>
</evidence>
<comment type="caution">
    <text evidence="6">The sequence shown here is derived from an EMBL/GenBank/DDBJ whole genome shotgun (WGS) entry which is preliminary data.</text>
</comment>
<dbReference type="PROSITE" id="PS50931">
    <property type="entry name" value="HTH_LYSR"/>
    <property type="match status" value="1"/>
</dbReference>
<dbReference type="Pfam" id="PF00126">
    <property type="entry name" value="HTH_1"/>
    <property type="match status" value="1"/>
</dbReference>
<evidence type="ECO:0000256" key="1">
    <source>
        <dbReference type="ARBA" id="ARBA00009437"/>
    </source>
</evidence>
<dbReference type="PANTHER" id="PTHR30346:SF0">
    <property type="entry name" value="HCA OPERON TRANSCRIPTIONAL ACTIVATOR HCAR"/>
    <property type="match status" value="1"/>
</dbReference>
<gene>
    <name evidence="6" type="ORF">ACFO60_10290</name>
</gene>
<dbReference type="EMBL" id="JBHSFP010000005">
    <property type="protein sequence ID" value="MFC4531151.1"/>
    <property type="molecule type" value="Genomic_DNA"/>
</dbReference>
<dbReference type="PANTHER" id="PTHR30346">
    <property type="entry name" value="TRANSCRIPTIONAL DUAL REGULATOR HCAR-RELATED"/>
    <property type="match status" value="1"/>
</dbReference>
<evidence type="ECO:0000256" key="3">
    <source>
        <dbReference type="ARBA" id="ARBA00023125"/>
    </source>
</evidence>
<sequence length="313" mass="33411">MDLVRHLRYFTVVAEELHFGNAAARLGMAQPPLSQRIKRLEDELGVRLFDRSSRQVRLTDAGRLLLTEARDIVERVDAIPAMLARPAGGGATLRIGVPPDLGGSAIAALLAGFRDAHPDVRLALTEMATADQVGALADGALDGGVIRHPVSAPGLRFGPVLVQHPGVLLPEDDPLAAFSSVHLADLAARHLVLFPRESEPGLHEETLAECRRHGFVPAEVHLGRHPQFTLGLVMSGTAVAFGPSTEQAGVAWRPLLGDPLAWRVSVAWQRPSEAMEEFGAVALRVLRDNAGMVQEGAAPVRAVRPRPASGLLA</sequence>
<name>A0ABV9CE67_9ACTN</name>
<evidence type="ECO:0000259" key="5">
    <source>
        <dbReference type="PROSITE" id="PS50931"/>
    </source>
</evidence>
<dbReference type="PRINTS" id="PR00039">
    <property type="entry name" value="HTHLYSR"/>
</dbReference>
<dbReference type="Gene3D" id="3.40.190.10">
    <property type="entry name" value="Periplasmic binding protein-like II"/>
    <property type="match status" value="2"/>
</dbReference>
<keyword evidence="7" id="KW-1185">Reference proteome</keyword>
<dbReference type="SUPFAM" id="SSF46785">
    <property type="entry name" value="Winged helix' DNA-binding domain"/>
    <property type="match status" value="1"/>
</dbReference>
<dbReference type="InterPro" id="IPR000847">
    <property type="entry name" value="LysR_HTH_N"/>
</dbReference>
<organism evidence="6 7">
    <name type="scientific">Sphaerisporangium dianthi</name>
    <dbReference type="NCBI Taxonomy" id="1436120"/>
    <lineage>
        <taxon>Bacteria</taxon>
        <taxon>Bacillati</taxon>
        <taxon>Actinomycetota</taxon>
        <taxon>Actinomycetes</taxon>
        <taxon>Streptosporangiales</taxon>
        <taxon>Streptosporangiaceae</taxon>
        <taxon>Sphaerisporangium</taxon>
    </lineage>
</organism>